<sequence length="296" mass="32519">MLDKTFHWSWITRDGHQDTSAHAAARFPYWSFTKTVIAICAMKLSDTGMVELDTHLDGEAYTLRQLLQHTAGIADYGQLADYHRDVAARQLPWPREKLLAAVKAKGTLFPPGEGWAYSNVGYMLAREHLESVSGRSFSSLLNELIIAPLGLQSVELATTQEQFASLHWQAAAQYHPGWVYHGCLTGTANDAAKILHALFSGELLSDKIREHMLVRYPLGGAIPGRPWTECGYSLGLMSGKIDQGKRAIGHSGAGPFCVNAVYHFPDRADPITVACFTEGIDEGLAEFYAARLASRG</sequence>
<gene>
    <name evidence="3" type="ORF">BS639_05280</name>
</gene>
<dbReference type="Proteomes" id="UP000192722">
    <property type="component" value="Unassembled WGS sequence"/>
</dbReference>
<protein>
    <submittedName>
        <fullName evidence="3">Serine hydrolase</fullName>
    </submittedName>
</protein>
<dbReference type="Pfam" id="PF00144">
    <property type="entry name" value="Beta-lactamase"/>
    <property type="match status" value="1"/>
</dbReference>
<name>A0ABX3U448_9GAMM</name>
<evidence type="ECO:0000313" key="3">
    <source>
        <dbReference type="EMBL" id="ORJ22259.1"/>
    </source>
</evidence>
<dbReference type="GO" id="GO:0016787">
    <property type="term" value="F:hydrolase activity"/>
    <property type="evidence" value="ECO:0007669"/>
    <property type="project" value="UniProtKB-KW"/>
</dbReference>
<dbReference type="SUPFAM" id="SSF56601">
    <property type="entry name" value="beta-lactamase/transpeptidase-like"/>
    <property type="match status" value="1"/>
</dbReference>
<dbReference type="InterPro" id="IPR001466">
    <property type="entry name" value="Beta-lactam-related"/>
</dbReference>
<reference evidence="3 4" key="1">
    <citation type="journal article" date="2017" name="Int. J. Syst. Evol. Microbiol.">
        <title>Rouxiella badensis sp. nov. and Rouxiella silvae sp. nov. isolated from peat bog soil in Germany and emendation of the genus description.</title>
        <authorList>
            <person name="Le Fleche-Mateos A."/>
            <person name="Kugler J.H."/>
            <person name="Hansen S.H."/>
            <person name="Syldatk C."/>
            <person name="Hausmann R."/>
            <person name="Lomprez F."/>
            <person name="Vandenbogaert M."/>
            <person name="Manuguerra J.C."/>
            <person name="Grimont P.A."/>
        </authorList>
    </citation>
    <scope>NUCLEOTIDE SEQUENCE [LARGE SCALE GENOMIC DNA]</scope>
    <source>
        <strain evidence="3 4">213</strain>
    </source>
</reference>
<dbReference type="PANTHER" id="PTHR43283:SF11">
    <property type="entry name" value="BETA-LACTAMASE-RELATED DOMAIN-CONTAINING PROTEIN"/>
    <property type="match status" value="1"/>
</dbReference>
<evidence type="ECO:0000313" key="4">
    <source>
        <dbReference type="Proteomes" id="UP000192722"/>
    </source>
</evidence>
<keyword evidence="1 3" id="KW-0378">Hydrolase</keyword>
<accession>A0ABX3U448</accession>
<dbReference type="PANTHER" id="PTHR43283">
    <property type="entry name" value="BETA-LACTAMASE-RELATED"/>
    <property type="match status" value="1"/>
</dbReference>
<dbReference type="RefSeq" id="WP_084982420.1">
    <property type="nucleotide sequence ID" value="NZ_CBCSCF010000019.1"/>
</dbReference>
<keyword evidence="4" id="KW-1185">Reference proteome</keyword>
<comment type="caution">
    <text evidence="3">The sequence shown here is derived from an EMBL/GenBank/DDBJ whole genome shotgun (WGS) entry which is preliminary data.</text>
</comment>
<dbReference type="Gene3D" id="3.40.710.10">
    <property type="entry name" value="DD-peptidase/beta-lactamase superfamily"/>
    <property type="match status" value="1"/>
</dbReference>
<evidence type="ECO:0000259" key="2">
    <source>
        <dbReference type="Pfam" id="PF00144"/>
    </source>
</evidence>
<evidence type="ECO:0000256" key="1">
    <source>
        <dbReference type="ARBA" id="ARBA00022801"/>
    </source>
</evidence>
<feature type="domain" description="Beta-lactamase-related" evidence="2">
    <location>
        <begin position="12"/>
        <end position="277"/>
    </location>
</feature>
<dbReference type="InterPro" id="IPR012338">
    <property type="entry name" value="Beta-lactam/transpept-like"/>
</dbReference>
<dbReference type="InterPro" id="IPR050789">
    <property type="entry name" value="Diverse_Enzym_Activities"/>
</dbReference>
<dbReference type="EMBL" id="MRWD01000009">
    <property type="protein sequence ID" value="ORJ22259.1"/>
    <property type="molecule type" value="Genomic_DNA"/>
</dbReference>
<proteinExistence type="predicted"/>
<organism evidence="3 4">
    <name type="scientific">Rouxiella silvae</name>
    <dbReference type="NCBI Taxonomy" id="1646373"/>
    <lineage>
        <taxon>Bacteria</taxon>
        <taxon>Pseudomonadati</taxon>
        <taxon>Pseudomonadota</taxon>
        <taxon>Gammaproteobacteria</taxon>
        <taxon>Enterobacterales</taxon>
        <taxon>Yersiniaceae</taxon>
        <taxon>Rouxiella</taxon>
    </lineage>
</organism>